<evidence type="ECO:0000313" key="9">
    <source>
        <dbReference type="EMBL" id="OJG44974.1"/>
    </source>
</evidence>
<feature type="active site" description="Tele-phosphohistidine intermediate" evidence="4 5">
    <location>
        <position position="9"/>
    </location>
</feature>
<dbReference type="NCBIfam" id="TIGR01258">
    <property type="entry name" value="pgm_1"/>
    <property type="match status" value="1"/>
</dbReference>
<dbReference type="InterPro" id="IPR005952">
    <property type="entry name" value="Phosphogly_mut1"/>
</dbReference>
<evidence type="ECO:0000256" key="4">
    <source>
        <dbReference type="HAMAP-Rule" id="MF_01039"/>
    </source>
</evidence>
<keyword evidence="2 4" id="KW-0324">Glycolysis</keyword>
<keyword evidence="10" id="KW-1185">Reference proteome</keyword>
<evidence type="ECO:0000313" key="10">
    <source>
        <dbReference type="Proteomes" id="UP000182077"/>
    </source>
</evidence>
<evidence type="ECO:0000256" key="6">
    <source>
        <dbReference type="PIRSR" id="PIRSR613078-2"/>
    </source>
</evidence>
<dbReference type="AlphaFoldDB" id="A0A1L8TLL4"/>
<feature type="binding site" evidence="4 6">
    <location>
        <begin position="21"/>
        <end position="22"/>
    </location>
    <ligand>
        <name>substrate</name>
    </ligand>
</feature>
<organism evidence="9 10">
    <name type="scientific">Enterococcus hermanniensis</name>
    <dbReference type="NCBI Taxonomy" id="249189"/>
    <lineage>
        <taxon>Bacteria</taxon>
        <taxon>Bacillati</taxon>
        <taxon>Bacillota</taxon>
        <taxon>Bacilli</taxon>
        <taxon>Lactobacillales</taxon>
        <taxon>Enterococcaceae</taxon>
        <taxon>Enterococcus</taxon>
    </lineage>
</organism>
<dbReference type="UniPathway" id="UPA00109">
    <property type="reaction ID" value="UER00186"/>
</dbReference>
<feature type="binding site" evidence="4 6">
    <location>
        <begin position="114"/>
        <end position="115"/>
    </location>
    <ligand>
        <name>substrate</name>
    </ligand>
</feature>
<comment type="function">
    <text evidence="4 8">Catalyzes the interconversion of 2-phosphoglycerate and 3-phosphoglycerate.</text>
</comment>
<dbReference type="HAMAP" id="MF_01039">
    <property type="entry name" value="PGAM_GpmA"/>
    <property type="match status" value="1"/>
</dbReference>
<comment type="catalytic activity">
    <reaction evidence="4 8">
        <text>(2R)-2-phosphoglycerate = (2R)-3-phosphoglycerate</text>
        <dbReference type="Rhea" id="RHEA:15901"/>
        <dbReference type="ChEBI" id="CHEBI:58272"/>
        <dbReference type="ChEBI" id="CHEBI:58289"/>
        <dbReference type="EC" id="5.4.2.11"/>
    </reaction>
</comment>
<feature type="binding site" evidence="4 6">
    <location>
        <begin position="8"/>
        <end position="15"/>
    </location>
    <ligand>
        <name>substrate</name>
    </ligand>
</feature>
<keyword evidence="3 4" id="KW-0413">Isomerase</keyword>
<dbReference type="InterPro" id="IPR029033">
    <property type="entry name" value="His_PPase_superfam"/>
</dbReference>
<comment type="caution">
    <text evidence="9">The sequence shown here is derived from an EMBL/GenBank/DDBJ whole genome shotgun (WGS) entry which is preliminary data.</text>
</comment>
<dbReference type="Pfam" id="PF00300">
    <property type="entry name" value="His_Phos_1"/>
    <property type="match status" value="1"/>
</dbReference>
<dbReference type="EC" id="5.4.2.11" evidence="4 8"/>
<dbReference type="PROSITE" id="PS00175">
    <property type="entry name" value="PG_MUTASE"/>
    <property type="match status" value="1"/>
</dbReference>
<dbReference type="PIRSF" id="PIRSF000709">
    <property type="entry name" value="6PFK_2-Ptase"/>
    <property type="match status" value="1"/>
</dbReference>
<dbReference type="SMART" id="SM00855">
    <property type="entry name" value="PGAM"/>
    <property type="match status" value="1"/>
</dbReference>
<evidence type="ECO:0000256" key="8">
    <source>
        <dbReference type="RuleBase" id="RU004512"/>
    </source>
</evidence>
<dbReference type="GO" id="GO:0006094">
    <property type="term" value="P:gluconeogenesis"/>
    <property type="evidence" value="ECO:0007669"/>
    <property type="project" value="UniProtKB-UniRule"/>
</dbReference>
<dbReference type="InterPro" id="IPR001345">
    <property type="entry name" value="PG/BPGM_mutase_AS"/>
</dbReference>
<dbReference type="InterPro" id="IPR013078">
    <property type="entry name" value="His_Pase_superF_clade-1"/>
</dbReference>
<feature type="binding site" evidence="4 6">
    <location>
        <position position="60"/>
    </location>
    <ligand>
        <name>substrate</name>
    </ligand>
</feature>
<dbReference type="Proteomes" id="UP000182077">
    <property type="component" value="Unassembled WGS sequence"/>
</dbReference>
<dbReference type="PANTHER" id="PTHR11931">
    <property type="entry name" value="PHOSPHOGLYCERATE MUTASE"/>
    <property type="match status" value="1"/>
</dbReference>
<keyword evidence="4" id="KW-0312">Gluconeogenesis</keyword>
<dbReference type="SUPFAM" id="SSF53254">
    <property type="entry name" value="Phosphoglycerate mutase-like"/>
    <property type="match status" value="1"/>
</dbReference>
<dbReference type="EMBL" id="JXKQ01000009">
    <property type="protein sequence ID" value="OJG44974.1"/>
    <property type="molecule type" value="Genomic_DNA"/>
</dbReference>
<protein>
    <recommendedName>
        <fullName evidence="4 8">2,3-bisphosphoglycerate-dependent phosphoglycerate mutase</fullName>
        <shortName evidence="4">BPG-dependent PGAM</shortName>
        <shortName evidence="4">PGAM</shortName>
        <shortName evidence="4">Phosphoglyceromutase</shortName>
        <shortName evidence="4">dPGM</shortName>
        <ecNumber evidence="4 8">5.4.2.11</ecNumber>
    </recommendedName>
</protein>
<dbReference type="STRING" id="249189.RV04_GL002494"/>
<feature type="binding site" evidence="4 6">
    <location>
        <position position="98"/>
    </location>
    <ligand>
        <name>substrate</name>
    </ligand>
</feature>
<dbReference type="CDD" id="cd07067">
    <property type="entry name" value="HP_PGM_like"/>
    <property type="match status" value="1"/>
</dbReference>
<sequence>MMKLIIVRHGESEANFENYWTGWLDVDLTEKGIEQARLAGRKIKASGLTIDCAFESVLKRSIKTAETILYETDAAFVPEYKTWRLNERHYGALVGKNKDQMAKEFGVAQVKKWRRDFDEVPPLTKDNHFDRRYDLLDPRLISKGESLHLTAQRVIPLWQDQIAPQLLDHKTVLVCGHGNSLRALVQFLEAIPTNQVDQIDIPNAAPVVYTFNEQLEITHKEVL</sequence>
<feature type="binding site" evidence="4 6">
    <location>
        <begin position="178"/>
        <end position="179"/>
    </location>
    <ligand>
        <name>substrate</name>
    </ligand>
</feature>
<feature type="active site" description="Proton donor/acceptor" evidence="4 5">
    <location>
        <position position="87"/>
    </location>
</feature>
<gene>
    <name evidence="4" type="primary">gpmA</name>
    <name evidence="9" type="ORF">RV04_GL002494</name>
</gene>
<feature type="binding site" evidence="4 6">
    <location>
        <begin position="87"/>
        <end position="90"/>
    </location>
    <ligand>
        <name>substrate</name>
    </ligand>
</feature>
<evidence type="ECO:0000256" key="1">
    <source>
        <dbReference type="ARBA" id="ARBA00006717"/>
    </source>
</evidence>
<dbReference type="Gene3D" id="3.40.50.1240">
    <property type="entry name" value="Phosphoglycerate mutase-like"/>
    <property type="match status" value="1"/>
</dbReference>
<accession>A0A1L8TLL4</accession>
<evidence type="ECO:0000256" key="2">
    <source>
        <dbReference type="ARBA" id="ARBA00023152"/>
    </source>
</evidence>
<comment type="similarity">
    <text evidence="1 4">Belongs to the phosphoglycerate mutase family. BPG-dependent PGAM subfamily.</text>
</comment>
<evidence type="ECO:0000256" key="3">
    <source>
        <dbReference type="ARBA" id="ARBA00023235"/>
    </source>
</evidence>
<evidence type="ECO:0000256" key="5">
    <source>
        <dbReference type="PIRSR" id="PIRSR613078-1"/>
    </source>
</evidence>
<proteinExistence type="inferred from homology"/>
<name>A0A1L8TLL4_9ENTE</name>
<evidence type="ECO:0000256" key="7">
    <source>
        <dbReference type="PIRSR" id="PIRSR613078-3"/>
    </source>
</evidence>
<feature type="site" description="Transition state stabilizer" evidence="4 7">
    <location>
        <position position="177"/>
    </location>
</feature>
<dbReference type="GO" id="GO:0006096">
    <property type="term" value="P:glycolytic process"/>
    <property type="evidence" value="ECO:0007669"/>
    <property type="project" value="UniProtKB-UniRule"/>
</dbReference>
<dbReference type="GO" id="GO:0004619">
    <property type="term" value="F:phosphoglycerate mutase activity"/>
    <property type="evidence" value="ECO:0007669"/>
    <property type="project" value="UniProtKB-UniRule"/>
</dbReference>
<comment type="pathway">
    <text evidence="4 8">Carbohydrate degradation; glycolysis; pyruvate from D-glyceraldehyde 3-phosphate: step 3/5.</text>
</comment>
<reference evidence="9 10" key="1">
    <citation type="submission" date="2014-12" db="EMBL/GenBank/DDBJ databases">
        <title>Draft genome sequences of 29 type strains of Enterococci.</title>
        <authorList>
            <person name="Zhong Z."/>
            <person name="Sun Z."/>
            <person name="Liu W."/>
            <person name="Zhang W."/>
            <person name="Zhang H."/>
        </authorList>
    </citation>
    <scope>NUCLEOTIDE SEQUENCE [LARGE SCALE GENOMIC DNA]</scope>
    <source>
        <strain evidence="9 10">DSM 17122</strain>
    </source>
</reference>